<dbReference type="InParanoid" id="G3JEX8"/>
<dbReference type="EMBL" id="JH126401">
    <property type="protein sequence ID" value="EGX93471.1"/>
    <property type="molecule type" value="Genomic_DNA"/>
</dbReference>
<name>G3JEX8_CORMM</name>
<dbReference type="Proteomes" id="UP000001610">
    <property type="component" value="Unassembled WGS sequence"/>
</dbReference>
<dbReference type="AlphaFoldDB" id="G3JEX8"/>
<evidence type="ECO:0000313" key="1">
    <source>
        <dbReference type="EMBL" id="EGX93471.1"/>
    </source>
</evidence>
<reference evidence="1 2" key="1">
    <citation type="journal article" date="2011" name="Genome Biol.">
        <title>Genome sequence of the insect pathogenic fungus Cordyceps militaris, a valued traditional Chinese medicine.</title>
        <authorList>
            <person name="Zheng P."/>
            <person name="Xia Y."/>
            <person name="Xiao G."/>
            <person name="Xiong C."/>
            <person name="Hu X."/>
            <person name="Zhang S."/>
            <person name="Zheng H."/>
            <person name="Huang Y."/>
            <person name="Zhou Y."/>
            <person name="Wang S."/>
            <person name="Zhao G.P."/>
            <person name="Liu X."/>
            <person name="St Leger R.J."/>
            <person name="Wang C."/>
        </authorList>
    </citation>
    <scope>NUCLEOTIDE SEQUENCE [LARGE SCALE GENOMIC DNA]</scope>
    <source>
        <strain evidence="1 2">CM01</strain>
    </source>
</reference>
<sequence length="222" mass="24490">MFVKCSPRFAGNPGLDAGNLAPPDGTHTLPIGLERVESNNMRTLSSYLPSTQKVASYELPCSWGHFTRNLFHSRSGNHQHYPFRCFVADAIFPCLASLMLIRSRQQQLSPRMSTWQPLSNFPQVVWQHICEETMQGARERSSTLVIPQATPPWSKVLQRDWSPGCGYADYRVTIEEGGCNPKLVGPNPPNLAPEGVENKRGHDEALPLEAGGKALAGPLAVK</sequence>
<gene>
    <name evidence="1" type="ORF">CCM_04845</name>
</gene>
<protein>
    <submittedName>
        <fullName evidence="1">Uncharacterized protein</fullName>
    </submittedName>
</protein>
<organism evidence="1 2">
    <name type="scientific">Cordyceps militaris (strain CM01)</name>
    <name type="common">Caterpillar fungus</name>
    <dbReference type="NCBI Taxonomy" id="983644"/>
    <lineage>
        <taxon>Eukaryota</taxon>
        <taxon>Fungi</taxon>
        <taxon>Dikarya</taxon>
        <taxon>Ascomycota</taxon>
        <taxon>Pezizomycotina</taxon>
        <taxon>Sordariomycetes</taxon>
        <taxon>Hypocreomycetidae</taxon>
        <taxon>Hypocreales</taxon>
        <taxon>Cordycipitaceae</taxon>
        <taxon>Cordyceps</taxon>
    </lineage>
</organism>
<accession>G3JEX8</accession>
<proteinExistence type="predicted"/>
<evidence type="ECO:0000313" key="2">
    <source>
        <dbReference type="Proteomes" id="UP000001610"/>
    </source>
</evidence>
<dbReference type="GeneID" id="18166866"/>
<keyword evidence="2" id="KW-1185">Reference proteome</keyword>
<dbReference type="KEGG" id="cmt:CCM_04845"/>
<dbReference type="HOGENOM" id="CLU_1245287_0_0_1"/>
<dbReference type="RefSeq" id="XP_006670054.1">
    <property type="nucleotide sequence ID" value="XM_006669991.1"/>
</dbReference>
<dbReference type="VEuPathDB" id="FungiDB:CCM_04845"/>